<sequence length="108" mass="12274">MRLRERRTSVEQVLRESRGKKVSISQARDRKIQPSYRRLGLHDFRFLQPRRTPMRGEANVRSSGRSPVGGRAPRKSCIVSLIELRSVRETAASPRGCTATDTPQNSDL</sequence>
<dbReference type="EMBL" id="VSRR010000325">
    <property type="protein sequence ID" value="MPC14061.1"/>
    <property type="molecule type" value="Genomic_DNA"/>
</dbReference>
<reference evidence="2 3" key="1">
    <citation type="submission" date="2019-05" db="EMBL/GenBank/DDBJ databases">
        <title>Another draft genome of Portunus trituberculatus and its Hox gene families provides insights of decapod evolution.</title>
        <authorList>
            <person name="Jeong J.-H."/>
            <person name="Song I."/>
            <person name="Kim S."/>
            <person name="Choi T."/>
            <person name="Kim D."/>
            <person name="Ryu S."/>
            <person name="Kim W."/>
        </authorList>
    </citation>
    <scope>NUCLEOTIDE SEQUENCE [LARGE SCALE GENOMIC DNA]</scope>
    <source>
        <tissue evidence="2">Muscle</tissue>
    </source>
</reference>
<proteinExistence type="predicted"/>
<evidence type="ECO:0000313" key="2">
    <source>
        <dbReference type="EMBL" id="MPC14061.1"/>
    </source>
</evidence>
<name>A0A5B7CYU8_PORTR</name>
<accession>A0A5B7CYU8</accession>
<evidence type="ECO:0000256" key="1">
    <source>
        <dbReference type="SAM" id="MobiDB-lite"/>
    </source>
</evidence>
<gene>
    <name evidence="2" type="ORF">E2C01_006814</name>
</gene>
<dbReference type="AlphaFoldDB" id="A0A5B7CYU8"/>
<keyword evidence="3" id="KW-1185">Reference proteome</keyword>
<protein>
    <submittedName>
        <fullName evidence="2">Uncharacterized protein</fullName>
    </submittedName>
</protein>
<dbReference type="Proteomes" id="UP000324222">
    <property type="component" value="Unassembled WGS sequence"/>
</dbReference>
<organism evidence="2 3">
    <name type="scientific">Portunus trituberculatus</name>
    <name type="common">Swimming crab</name>
    <name type="synonym">Neptunus trituberculatus</name>
    <dbReference type="NCBI Taxonomy" id="210409"/>
    <lineage>
        <taxon>Eukaryota</taxon>
        <taxon>Metazoa</taxon>
        <taxon>Ecdysozoa</taxon>
        <taxon>Arthropoda</taxon>
        <taxon>Crustacea</taxon>
        <taxon>Multicrustacea</taxon>
        <taxon>Malacostraca</taxon>
        <taxon>Eumalacostraca</taxon>
        <taxon>Eucarida</taxon>
        <taxon>Decapoda</taxon>
        <taxon>Pleocyemata</taxon>
        <taxon>Brachyura</taxon>
        <taxon>Eubrachyura</taxon>
        <taxon>Portunoidea</taxon>
        <taxon>Portunidae</taxon>
        <taxon>Portuninae</taxon>
        <taxon>Portunus</taxon>
    </lineage>
</organism>
<evidence type="ECO:0000313" key="3">
    <source>
        <dbReference type="Proteomes" id="UP000324222"/>
    </source>
</evidence>
<feature type="region of interest" description="Disordered" evidence="1">
    <location>
        <begin position="50"/>
        <end position="72"/>
    </location>
</feature>
<comment type="caution">
    <text evidence="2">The sequence shown here is derived from an EMBL/GenBank/DDBJ whole genome shotgun (WGS) entry which is preliminary data.</text>
</comment>